<reference evidence="1 2" key="1">
    <citation type="submission" date="2020-02" db="EMBL/GenBank/DDBJ databases">
        <title>Genomic Insights into the Phylogeny and Genetic Plasticity of the Human and Animal Enteric Pathogen Clostridium perfringens.</title>
        <authorList>
            <person name="Feng Y."/>
            <person name="Hu Y."/>
        </authorList>
    </citation>
    <scope>NUCLEOTIDE SEQUENCE [LARGE SCALE GENOMIC DNA]</scope>
    <source>
        <strain evidence="1 2">CP-40</strain>
    </source>
</reference>
<dbReference type="AlphaFoldDB" id="A0AAP6WNJ7"/>
<dbReference type="Proteomes" id="UP000481454">
    <property type="component" value="Unassembled WGS sequence"/>
</dbReference>
<dbReference type="RefSeq" id="WP_164801043.1">
    <property type="nucleotide sequence ID" value="NZ_JAALLZ010000006.1"/>
</dbReference>
<comment type="caution">
    <text evidence="1">The sequence shown here is derived from an EMBL/GenBank/DDBJ whole genome shotgun (WGS) entry which is preliminary data.</text>
</comment>
<organism evidence="1 2">
    <name type="scientific">Clostridium perfringens</name>
    <dbReference type="NCBI Taxonomy" id="1502"/>
    <lineage>
        <taxon>Bacteria</taxon>
        <taxon>Bacillati</taxon>
        <taxon>Bacillota</taxon>
        <taxon>Clostridia</taxon>
        <taxon>Eubacteriales</taxon>
        <taxon>Clostridiaceae</taxon>
        <taxon>Clostridium</taxon>
    </lineage>
</organism>
<evidence type="ECO:0000313" key="2">
    <source>
        <dbReference type="Proteomes" id="UP000481454"/>
    </source>
</evidence>
<protein>
    <submittedName>
        <fullName evidence="1">Uncharacterized protein</fullName>
    </submittedName>
</protein>
<evidence type="ECO:0000313" key="1">
    <source>
        <dbReference type="EMBL" id="NGU31113.1"/>
    </source>
</evidence>
<name>A0AAP6WNJ7_CLOPF</name>
<sequence length="53" mass="6546">MSRCKHREKIEGKDMYVCTLFLDWWEEDSPKDILYLAEKNCMCEMYEEFKNES</sequence>
<gene>
    <name evidence="1" type="ORF">G6Z34_13560</name>
</gene>
<accession>A0AAP6WNJ7</accession>
<dbReference type="EMBL" id="JAALLZ010000006">
    <property type="protein sequence ID" value="NGU31113.1"/>
    <property type="molecule type" value="Genomic_DNA"/>
</dbReference>
<proteinExistence type="predicted"/>